<reference evidence="2 3" key="1">
    <citation type="submission" date="2023-01" db="EMBL/GenBank/DDBJ databases">
        <authorList>
            <person name="Whitehead M."/>
        </authorList>
    </citation>
    <scope>NUCLEOTIDE SEQUENCE [LARGE SCALE GENOMIC DNA]</scope>
</reference>
<feature type="transmembrane region" description="Helical" evidence="1">
    <location>
        <begin position="60"/>
        <end position="86"/>
    </location>
</feature>
<keyword evidence="1" id="KW-1133">Transmembrane helix</keyword>
<evidence type="ECO:0000256" key="1">
    <source>
        <dbReference type="SAM" id="Phobius"/>
    </source>
</evidence>
<evidence type="ECO:0000313" key="2">
    <source>
        <dbReference type="EMBL" id="CAI6364231.1"/>
    </source>
</evidence>
<evidence type="ECO:0000313" key="3">
    <source>
        <dbReference type="Proteomes" id="UP001160148"/>
    </source>
</evidence>
<evidence type="ECO:0008006" key="4">
    <source>
        <dbReference type="Google" id="ProtNLM"/>
    </source>
</evidence>
<sequence>MHISVEAFGSLIFRGGVGFQREECRCVSTFGDEITNSLRANRSTSSKDCFFFSIKYAKVYLIYVIYHVYLAFGVGAFGSLIFLGGVGFQRGECRSISAGPNRYIV</sequence>
<name>A0AAV0X822_9HEMI</name>
<proteinExistence type="predicted"/>
<dbReference type="AlphaFoldDB" id="A0AAV0X822"/>
<accession>A0AAV0X822</accession>
<keyword evidence="3" id="KW-1185">Reference proteome</keyword>
<keyword evidence="1" id="KW-0472">Membrane</keyword>
<gene>
    <name evidence="2" type="ORF">MEUPH1_LOCUS19082</name>
</gene>
<protein>
    <recommendedName>
        <fullName evidence="4">Transmembrane protein</fullName>
    </recommendedName>
</protein>
<comment type="caution">
    <text evidence="2">The sequence shown here is derived from an EMBL/GenBank/DDBJ whole genome shotgun (WGS) entry which is preliminary data.</text>
</comment>
<keyword evidence="1" id="KW-0812">Transmembrane</keyword>
<dbReference type="EMBL" id="CARXXK010000003">
    <property type="protein sequence ID" value="CAI6364231.1"/>
    <property type="molecule type" value="Genomic_DNA"/>
</dbReference>
<dbReference type="Proteomes" id="UP001160148">
    <property type="component" value="Unassembled WGS sequence"/>
</dbReference>
<organism evidence="2 3">
    <name type="scientific">Macrosiphum euphorbiae</name>
    <name type="common">potato aphid</name>
    <dbReference type="NCBI Taxonomy" id="13131"/>
    <lineage>
        <taxon>Eukaryota</taxon>
        <taxon>Metazoa</taxon>
        <taxon>Ecdysozoa</taxon>
        <taxon>Arthropoda</taxon>
        <taxon>Hexapoda</taxon>
        <taxon>Insecta</taxon>
        <taxon>Pterygota</taxon>
        <taxon>Neoptera</taxon>
        <taxon>Paraneoptera</taxon>
        <taxon>Hemiptera</taxon>
        <taxon>Sternorrhyncha</taxon>
        <taxon>Aphidomorpha</taxon>
        <taxon>Aphidoidea</taxon>
        <taxon>Aphididae</taxon>
        <taxon>Macrosiphini</taxon>
        <taxon>Macrosiphum</taxon>
    </lineage>
</organism>